<comment type="catalytic activity">
    <reaction evidence="20">
        <text>L-threonyl-[protein] + ATP = O-phospho-L-threonyl-[protein] + ADP + H(+)</text>
        <dbReference type="Rhea" id="RHEA:46608"/>
        <dbReference type="Rhea" id="RHEA-COMP:11060"/>
        <dbReference type="Rhea" id="RHEA-COMP:11605"/>
        <dbReference type="ChEBI" id="CHEBI:15378"/>
        <dbReference type="ChEBI" id="CHEBI:30013"/>
        <dbReference type="ChEBI" id="CHEBI:30616"/>
        <dbReference type="ChEBI" id="CHEBI:61977"/>
        <dbReference type="ChEBI" id="CHEBI:456216"/>
        <dbReference type="EC" id="2.7.11.1"/>
    </reaction>
</comment>
<dbReference type="EC" id="2.7.11.1" evidence="4"/>
<evidence type="ECO:0000256" key="15">
    <source>
        <dbReference type="ARBA" id="ARBA00022840"/>
    </source>
</evidence>
<accession>A0A443PKD8</accession>
<dbReference type="PROSITE" id="PS00108">
    <property type="entry name" value="PROTEIN_KINASE_ST"/>
    <property type="match status" value="1"/>
</dbReference>
<evidence type="ECO:0000256" key="21">
    <source>
        <dbReference type="ARBA" id="ARBA00048679"/>
    </source>
</evidence>
<evidence type="ECO:0000256" key="12">
    <source>
        <dbReference type="ARBA" id="ARBA00022737"/>
    </source>
</evidence>
<name>A0A443PKD8_9MAGN</name>
<dbReference type="EMBL" id="QPKB01000008">
    <property type="protein sequence ID" value="RWR91230.1"/>
    <property type="molecule type" value="Genomic_DNA"/>
</dbReference>
<dbReference type="InterPro" id="IPR032675">
    <property type="entry name" value="LRR_dom_sf"/>
</dbReference>
<dbReference type="SMART" id="SM00369">
    <property type="entry name" value="LRR_TYP"/>
    <property type="match status" value="9"/>
</dbReference>
<evidence type="ECO:0000256" key="20">
    <source>
        <dbReference type="ARBA" id="ARBA00047899"/>
    </source>
</evidence>
<dbReference type="FunFam" id="3.80.10.10:FF:000383">
    <property type="entry name" value="Leucine-rich repeat receptor protein kinase EMS1"/>
    <property type="match status" value="1"/>
</dbReference>
<reference evidence="25 26" key="1">
    <citation type="journal article" date="2019" name="Nat. Plants">
        <title>Stout camphor tree genome fills gaps in understanding of flowering plant genome evolution.</title>
        <authorList>
            <person name="Chaw S.M."/>
            <person name="Liu Y.C."/>
            <person name="Wu Y.W."/>
            <person name="Wang H.Y."/>
            <person name="Lin C.I."/>
            <person name="Wu C.S."/>
            <person name="Ke H.M."/>
            <person name="Chang L.Y."/>
            <person name="Hsu C.Y."/>
            <person name="Yang H.T."/>
            <person name="Sudianto E."/>
            <person name="Hsu M.H."/>
            <person name="Wu K.P."/>
            <person name="Wang L.N."/>
            <person name="Leebens-Mack J.H."/>
            <person name="Tsai I.J."/>
        </authorList>
    </citation>
    <scope>NUCLEOTIDE SEQUENCE [LARGE SCALE GENOMIC DNA]</scope>
    <source>
        <strain evidence="26">cv. Chaw 1501</strain>
        <tissue evidence="25">Young leaves</tissue>
    </source>
</reference>
<keyword evidence="7" id="KW-0597">Phosphoprotein</keyword>
<dbReference type="Gene3D" id="3.30.200.20">
    <property type="entry name" value="Phosphorylase Kinase, domain 1"/>
    <property type="match status" value="1"/>
</dbReference>
<dbReference type="PROSITE" id="PS50011">
    <property type="entry name" value="PROTEIN_KINASE_DOM"/>
    <property type="match status" value="1"/>
</dbReference>
<dbReference type="SMART" id="SM00220">
    <property type="entry name" value="S_TKc"/>
    <property type="match status" value="1"/>
</dbReference>
<evidence type="ECO:0000256" key="11">
    <source>
        <dbReference type="ARBA" id="ARBA00022729"/>
    </source>
</evidence>
<dbReference type="InterPro" id="IPR013210">
    <property type="entry name" value="LRR_N_plant-typ"/>
</dbReference>
<keyword evidence="19" id="KW-0325">Glycoprotein</keyword>
<evidence type="ECO:0000256" key="14">
    <source>
        <dbReference type="ARBA" id="ARBA00022777"/>
    </source>
</evidence>
<dbReference type="PANTHER" id="PTHR27008">
    <property type="entry name" value="OS04G0122200 PROTEIN"/>
    <property type="match status" value="1"/>
</dbReference>
<keyword evidence="9" id="KW-0808">Transferase</keyword>
<dbReference type="STRING" id="337451.A0A443PKD8"/>
<evidence type="ECO:0000256" key="17">
    <source>
        <dbReference type="ARBA" id="ARBA00023136"/>
    </source>
</evidence>
<dbReference type="FunFam" id="3.80.10.10:FF:000288">
    <property type="entry name" value="LRR receptor-like serine/threonine-protein kinase EFR"/>
    <property type="match status" value="1"/>
</dbReference>
<evidence type="ECO:0000259" key="24">
    <source>
        <dbReference type="PROSITE" id="PS50011"/>
    </source>
</evidence>
<dbReference type="InterPro" id="IPR001611">
    <property type="entry name" value="Leu-rich_rpt"/>
</dbReference>
<keyword evidence="15 22" id="KW-0067">ATP-binding</keyword>
<evidence type="ECO:0000256" key="4">
    <source>
        <dbReference type="ARBA" id="ARBA00012513"/>
    </source>
</evidence>
<dbReference type="GO" id="GO:0004674">
    <property type="term" value="F:protein serine/threonine kinase activity"/>
    <property type="evidence" value="ECO:0007669"/>
    <property type="project" value="UniProtKB-KW"/>
</dbReference>
<comment type="caution">
    <text evidence="25">The sequence shown here is derived from an EMBL/GenBank/DDBJ whole genome shotgun (WGS) entry which is preliminary data.</text>
</comment>
<keyword evidence="10 23" id="KW-0812">Transmembrane</keyword>
<dbReference type="Pfam" id="PF23598">
    <property type="entry name" value="LRR_14"/>
    <property type="match status" value="1"/>
</dbReference>
<dbReference type="InterPro" id="IPR055414">
    <property type="entry name" value="LRR_R13L4/SHOC2-like"/>
</dbReference>
<keyword evidence="14 25" id="KW-0418">Kinase</keyword>
<keyword evidence="6" id="KW-0723">Serine/threonine-protein kinase</keyword>
<dbReference type="SUPFAM" id="SSF52058">
    <property type="entry name" value="L domain-like"/>
    <property type="match status" value="2"/>
</dbReference>
<proteinExistence type="inferred from homology"/>
<feature type="domain" description="Protein kinase" evidence="24">
    <location>
        <begin position="814"/>
        <end position="1085"/>
    </location>
</feature>
<dbReference type="Gene3D" id="3.80.10.10">
    <property type="entry name" value="Ribonuclease Inhibitor"/>
    <property type="match status" value="4"/>
</dbReference>
<dbReference type="InterPro" id="IPR017441">
    <property type="entry name" value="Protein_kinase_ATP_BS"/>
</dbReference>
<keyword evidence="18 25" id="KW-0675">Receptor</keyword>
<dbReference type="OrthoDB" id="676979at2759"/>
<comment type="catalytic activity">
    <reaction evidence="21">
        <text>L-seryl-[protein] + ATP = O-phospho-L-seryl-[protein] + ADP + H(+)</text>
        <dbReference type="Rhea" id="RHEA:17989"/>
        <dbReference type="Rhea" id="RHEA-COMP:9863"/>
        <dbReference type="Rhea" id="RHEA-COMP:11604"/>
        <dbReference type="ChEBI" id="CHEBI:15378"/>
        <dbReference type="ChEBI" id="CHEBI:29999"/>
        <dbReference type="ChEBI" id="CHEBI:30616"/>
        <dbReference type="ChEBI" id="CHEBI:83421"/>
        <dbReference type="ChEBI" id="CHEBI:456216"/>
        <dbReference type="EC" id="2.7.11.1"/>
    </reaction>
</comment>
<dbReference type="PROSITE" id="PS00107">
    <property type="entry name" value="PROTEIN_KINASE_ATP"/>
    <property type="match status" value="1"/>
</dbReference>
<evidence type="ECO:0000313" key="25">
    <source>
        <dbReference type="EMBL" id="RWR91230.1"/>
    </source>
</evidence>
<organism evidence="25 26">
    <name type="scientific">Cinnamomum micranthum f. kanehirae</name>
    <dbReference type="NCBI Taxonomy" id="337451"/>
    <lineage>
        <taxon>Eukaryota</taxon>
        <taxon>Viridiplantae</taxon>
        <taxon>Streptophyta</taxon>
        <taxon>Embryophyta</taxon>
        <taxon>Tracheophyta</taxon>
        <taxon>Spermatophyta</taxon>
        <taxon>Magnoliopsida</taxon>
        <taxon>Magnoliidae</taxon>
        <taxon>Laurales</taxon>
        <taxon>Lauraceae</taxon>
        <taxon>Cinnamomum</taxon>
    </lineage>
</organism>
<evidence type="ECO:0000256" key="18">
    <source>
        <dbReference type="ARBA" id="ARBA00023170"/>
    </source>
</evidence>
<comment type="similarity">
    <text evidence="3">Belongs to the protein kinase superfamily. Ser/Thr protein kinase family.</text>
</comment>
<sequence>MTTMKLLPPTSDNFFTAFWALLLLASINLICFAQSVTPLRNETDRLQLLAFKDGISDDPNSLLNSWNDSIHFCMWGGVTCSRRHPQRVVALNLSYQSLRGSLSPHIGNLSFLRTIALANNTLEGHVPQEIGQLFRLRHLHLMNNSFVGEIPNNLTHCLQLRTLSLYGNKLVGKIPWDIGSLSKLYWLGLANNNLIGHIPPSLWNLSSLTCLYLSDNSLDGSISEELGRLVKLQYLILYQNSFNGEIPKNLTQCLQLRIIALYHNKLVGKIPLGIGSLSKLEYLSLCDNKLMGHIPLSVGNLSSLMSLDLSWNSLDRSIPQELGRLVKLQFLSLTENKLSGKIPSLLYNLSSIQTFAVGNNQHLYGRLPPDLGLLLPNLERFYIAVNRLTGPIPVSLGNASRLALLSFSSNYFSGSLPMNLGMLKGLVWLDADENQLVNEKNGEFTFITSLTNCSGLKHLDLSLNHFNGLLPNSIANLSTQLTGLWLYGNQFFGAIPRGLENLTNLIALNLGQNLFTGTIHIHLAKLKRLQGLFMQGNKLSGKIPISVGNLTQLSILNLGGNDLQGNIPSSLGNCWLLQKLYLYDNNLNGTIPEQIIGIPSLLVLNIRTNGLTGSLPLDIGKLENLIELDISNNRLSGKIPSTLGTCHKLEVLYMEANLFQGSIPPSLSALIAVERLDLSHNNLSGQIPSNLAQLSSLQYLNLSFNYLDGEVPQYGIFKNASIISINGNSKLCGGIPKLQLPKCPRQDFKKQDRPFSWRVIFIIIAAAILFSFILVCILAIPSKKLREKLASKSSMRRSYLKVTYGELFKATDGFLSSNLIGEGSYSSVYRGIIDRMEMMVAIKILNLQQRRASKSFTTECRALSSICHRNIVRVLTVCSSIDFSGNDFKALILEYMSNGSLDSWLHQNANEYHQLRFVSLIQRLNVAIDIACALDYLHHHCPTTILHCDLKPSNVLLDDDMVAHVADFGLARILSDDINDSRAQTNSLAIRGSIGYVAPEYGMGANPSTYGDVYSYGILLLEMLTGKRPYDDMFKNNLNLHQFAKMALPERVMEIIDRQLLSHENEVIRQSQIHNKLRSIMHETLVSLVKIGVSCSNDSPGERMEMKDVVIELHKVRDFYLSAEK</sequence>
<dbReference type="GO" id="GO:0005524">
    <property type="term" value="F:ATP binding"/>
    <property type="evidence" value="ECO:0007669"/>
    <property type="project" value="UniProtKB-UniRule"/>
</dbReference>
<evidence type="ECO:0000256" key="5">
    <source>
        <dbReference type="ARBA" id="ARBA00022475"/>
    </source>
</evidence>
<evidence type="ECO:0000256" key="22">
    <source>
        <dbReference type="PROSITE-ProRule" id="PRU10141"/>
    </source>
</evidence>
<dbReference type="InterPro" id="IPR011009">
    <property type="entry name" value="Kinase-like_dom_sf"/>
</dbReference>
<evidence type="ECO:0000256" key="23">
    <source>
        <dbReference type="SAM" id="Phobius"/>
    </source>
</evidence>
<dbReference type="InterPro" id="IPR000719">
    <property type="entry name" value="Prot_kinase_dom"/>
</dbReference>
<evidence type="ECO:0000256" key="13">
    <source>
        <dbReference type="ARBA" id="ARBA00022741"/>
    </source>
</evidence>
<feature type="binding site" evidence="22">
    <location>
        <position position="843"/>
    </location>
    <ligand>
        <name>ATP</name>
        <dbReference type="ChEBI" id="CHEBI:30616"/>
    </ligand>
</feature>
<keyword evidence="8" id="KW-0433">Leucine-rich repeat</keyword>
<dbReference type="InterPro" id="IPR008271">
    <property type="entry name" value="Ser/Thr_kinase_AS"/>
</dbReference>
<dbReference type="GO" id="GO:0005886">
    <property type="term" value="C:plasma membrane"/>
    <property type="evidence" value="ECO:0007669"/>
    <property type="project" value="UniProtKB-SubCell"/>
</dbReference>
<evidence type="ECO:0000256" key="9">
    <source>
        <dbReference type="ARBA" id="ARBA00022679"/>
    </source>
</evidence>
<dbReference type="Gene3D" id="1.10.510.10">
    <property type="entry name" value="Transferase(Phosphotransferase) domain 1"/>
    <property type="match status" value="1"/>
</dbReference>
<dbReference type="FunFam" id="3.80.10.10:FF:000299">
    <property type="entry name" value="Piriformospora indica-insensitive protein 2"/>
    <property type="match status" value="1"/>
</dbReference>
<keyword evidence="11" id="KW-0732">Signal</keyword>
<evidence type="ECO:0000256" key="10">
    <source>
        <dbReference type="ARBA" id="ARBA00022692"/>
    </source>
</evidence>
<dbReference type="Pfam" id="PF00069">
    <property type="entry name" value="Pkinase"/>
    <property type="match status" value="1"/>
</dbReference>
<dbReference type="Pfam" id="PF00560">
    <property type="entry name" value="LRR_1"/>
    <property type="match status" value="6"/>
</dbReference>
<evidence type="ECO:0000256" key="6">
    <source>
        <dbReference type="ARBA" id="ARBA00022527"/>
    </source>
</evidence>
<evidence type="ECO:0000256" key="8">
    <source>
        <dbReference type="ARBA" id="ARBA00022614"/>
    </source>
</evidence>
<gene>
    <name evidence="25" type="ORF">CKAN_02037700</name>
</gene>
<dbReference type="SUPFAM" id="SSF56112">
    <property type="entry name" value="Protein kinase-like (PK-like)"/>
    <property type="match status" value="1"/>
</dbReference>
<keyword evidence="16 23" id="KW-1133">Transmembrane helix</keyword>
<feature type="transmembrane region" description="Helical" evidence="23">
    <location>
        <begin position="755"/>
        <end position="780"/>
    </location>
</feature>
<protein>
    <recommendedName>
        <fullName evidence="4">non-specific serine/threonine protein kinase</fullName>
        <ecNumber evidence="4">2.7.11.1</ecNumber>
    </recommendedName>
</protein>
<evidence type="ECO:0000256" key="19">
    <source>
        <dbReference type="ARBA" id="ARBA00023180"/>
    </source>
</evidence>
<evidence type="ECO:0000256" key="7">
    <source>
        <dbReference type="ARBA" id="ARBA00022553"/>
    </source>
</evidence>
<dbReference type="PANTHER" id="PTHR27008:SF592">
    <property type="entry name" value="LEUCINE-RICH REPEAT RECEPTOR-LIKE PROTEIN KINASE FAMILY PROTEIN-RELATED"/>
    <property type="match status" value="1"/>
</dbReference>
<keyword evidence="26" id="KW-1185">Reference proteome</keyword>
<dbReference type="FunFam" id="3.30.200.20:FF:000432">
    <property type="entry name" value="LRR receptor-like serine/threonine-protein kinase EFR"/>
    <property type="match status" value="1"/>
</dbReference>
<dbReference type="FunFam" id="1.10.510.10:FF:000358">
    <property type="entry name" value="Putative leucine-rich repeat receptor-like serine/threonine-protein kinase"/>
    <property type="match status" value="1"/>
</dbReference>
<keyword evidence="5" id="KW-1003">Cell membrane</keyword>
<dbReference type="FunFam" id="3.80.10.10:FF:000565">
    <property type="entry name" value="Leucine-rich repeat receptor-like kinase protein FLORAL ORGAN NUMBER1"/>
    <property type="match status" value="1"/>
</dbReference>
<keyword evidence="13 22" id="KW-0547">Nucleotide-binding</keyword>
<dbReference type="Pfam" id="PF08263">
    <property type="entry name" value="LRRNT_2"/>
    <property type="match status" value="1"/>
</dbReference>
<evidence type="ECO:0000313" key="26">
    <source>
        <dbReference type="Proteomes" id="UP000283530"/>
    </source>
</evidence>
<dbReference type="AlphaFoldDB" id="A0A443PKD8"/>
<dbReference type="Proteomes" id="UP000283530">
    <property type="component" value="Unassembled WGS sequence"/>
</dbReference>
<keyword evidence="17 23" id="KW-0472">Membrane</keyword>
<evidence type="ECO:0000256" key="3">
    <source>
        <dbReference type="ARBA" id="ARBA00008684"/>
    </source>
</evidence>
<evidence type="ECO:0000256" key="2">
    <source>
        <dbReference type="ARBA" id="ARBA00004479"/>
    </source>
</evidence>
<keyword evidence="12" id="KW-0677">Repeat</keyword>
<dbReference type="Pfam" id="PF13855">
    <property type="entry name" value="LRR_8"/>
    <property type="match status" value="1"/>
</dbReference>
<dbReference type="InterPro" id="IPR003591">
    <property type="entry name" value="Leu-rich_rpt_typical-subtyp"/>
</dbReference>
<evidence type="ECO:0000256" key="1">
    <source>
        <dbReference type="ARBA" id="ARBA00004162"/>
    </source>
</evidence>
<dbReference type="InterPro" id="IPR051809">
    <property type="entry name" value="Plant_receptor-like_S/T_kinase"/>
</dbReference>
<comment type="subcellular location">
    <subcellularLocation>
        <location evidence="1">Cell membrane</location>
        <topology evidence="1">Single-pass membrane protein</topology>
    </subcellularLocation>
    <subcellularLocation>
        <location evidence="2">Membrane</location>
        <topology evidence="2">Single-pass type I membrane protein</topology>
    </subcellularLocation>
</comment>
<evidence type="ECO:0000256" key="16">
    <source>
        <dbReference type="ARBA" id="ARBA00022989"/>
    </source>
</evidence>